<name>A0A0C3NEX5_PISTI</name>
<keyword evidence="3" id="KW-1185">Reference proteome</keyword>
<protein>
    <submittedName>
        <fullName evidence="2">Uncharacterized protein</fullName>
    </submittedName>
</protein>
<organism evidence="2 3">
    <name type="scientific">Pisolithus tinctorius Marx 270</name>
    <dbReference type="NCBI Taxonomy" id="870435"/>
    <lineage>
        <taxon>Eukaryota</taxon>
        <taxon>Fungi</taxon>
        <taxon>Dikarya</taxon>
        <taxon>Basidiomycota</taxon>
        <taxon>Agaricomycotina</taxon>
        <taxon>Agaricomycetes</taxon>
        <taxon>Agaricomycetidae</taxon>
        <taxon>Boletales</taxon>
        <taxon>Sclerodermatineae</taxon>
        <taxon>Pisolithaceae</taxon>
        <taxon>Pisolithus</taxon>
    </lineage>
</organism>
<dbReference type="AlphaFoldDB" id="A0A0C3NEX5"/>
<sequence>MQIIWDEVYHGKVEHYITPRGPVFHVGKQHLNKWRSGFAATALMVIATFFIQDTDFHDPKQREDFAAAMLHHNHYLFSGNEDINHKMWTGIWRSPFVLQTFASHFNFVAGCSQIPKLDSEKITAQAALALAATAIAAHGNLQLKKLMSGSKPQKHAVLLKGDSGVTWEVIIPDGEPYGFNFQMWGETTRKLLQPIMALSNANFSTIVEETQCYVKVSAKGKERSTRSSGSNEDDNDDFQNLFEFQ</sequence>
<dbReference type="Proteomes" id="UP000054217">
    <property type="component" value="Unassembled WGS sequence"/>
</dbReference>
<accession>A0A0C3NEX5</accession>
<dbReference type="STRING" id="870435.A0A0C3NEX5"/>
<evidence type="ECO:0000313" key="3">
    <source>
        <dbReference type="Proteomes" id="UP000054217"/>
    </source>
</evidence>
<proteinExistence type="predicted"/>
<reference evidence="2 3" key="1">
    <citation type="submission" date="2014-04" db="EMBL/GenBank/DDBJ databases">
        <authorList>
            <consortium name="DOE Joint Genome Institute"/>
            <person name="Kuo A."/>
            <person name="Kohler A."/>
            <person name="Costa M.D."/>
            <person name="Nagy L.G."/>
            <person name="Floudas D."/>
            <person name="Copeland A."/>
            <person name="Barry K.W."/>
            <person name="Cichocki N."/>
            <person name="Veneault-Fourrey C."/>
            <person name="LaButti K."/>
            <person name="Lindquist E.A."/>
            <person name="Lipzen A."/>
            <person name="Lundell T."/>
            <person name="Morin E."/>
            <person name="Murat C."/>
            <person name="Sun H."/>
            <person name="Tunlid A."/>
            <person name="Henrissat B."/>
            <person name="Grigoriev I.V."/>
            <person name="Hibbett D.S."/>
            <person name="Martin F."/>
            <person name="Nordberg H.P."/>
            <person name="Cantor M.N."/>
            <person name="Hua S.X."/>
        </authorList>
    </citation>
    <scope>NUCLEOTIDE SEQUENCE [LARGE SCALE GENOMIC DNA]</scope>
    <source>
        <strain evidence="2 3">Marx 270</strain>
    </source>
</reference>
<gene>
    <name evidence="2" type="ORF">M404DRAFT_35229</name>
</gene>
<dbReference type="OrthoDB" id="2651995at2759"/>
<feature type="region of interest" description="Disordered" evidence="1">
    <location>
        <begin position="218"/>
        <end position="239"/>
    </location>
</feature>
<evidence type="ECO:0000256" key="1">
    <source>
        <dbReference type="SAM" id="MobiDB-lite"/>
    </source>
</evidence>
<dbReference type="InParanoid" id="A0A0C3NEX5"/>
<reference evidence="3" key="2">
    <citation type="submission" date="2015-01" db="EMBL/GenBank/DDBJ databases">
        <title>Evolutionary Origins and Diversification of the Mycorrhizal Mutualists.</title>
        <authorList>
            <consortium name="DOE Joint Genome Institute"/>
            <consortium name="Mycorrhizal Genomics Consortium"/>
            <person name="Kohler A."/>
            <person name="Kuo A."/>
            <person name="Nagy L.G."/>
            <person name="Floudas D."/>
            <person name="Copeland A."/>
            <person name="Barry K.W."/>
            <person name="Cichocki N."/>
            <person name="Veneault-Fourrey C."/>
            <person name="LaButti K."/>
            <person name="Lindquist E.A."/>
            <person name="Lipzen A."/>
            <person name="Lundell T."/>
            <person name="Morin E."/>
            <person name="Murat C."/>
            <person name="Riley R."/>
            <person name="Ohm R."/>
            <person name="Sun H."/>
            <person name="Tunlid A."/>
            <person name="Henrissat B."/>
            <person name="Grigoriev I.V."/>
            <person name="Hibbett D.S."/>
            <person name="Martin F."/>
        </authorList>
    </citation>
    <scope>NUCLEOTIDE SEQUENCE [LARGE SCALE GENOMIC DNA]</scope>
    <source>
        <strain evidence="3">Marx 270</strain>
    </source>
</reference>
<dbReference type="HOGENOM" id="CLU_032278_2_1_1"/>
<dbReference type="EMBL" id="KN832105">
    <property type="protein sequence ID" value="KIN94285.1"/>
    <property type="molecule type" value="Genomic_DNA"/>
</dbReference>
<evidence type="ECO:0000313" key="2">
    <source>
        <dbReference type="EMBL" id="KIN94285.1"/>
    </source>
</evidence>